<dbReference type="CDD" id="cd03394">
    <property type="entry name" value="PAP2_like_5"/>
    <property type="match status" value="1"/>
</dbReference>
<proteinExistence type="predicted"/>
<gene>
    <name evidence="3" type="ORF">SAMN04488524_4095</name>
</gene>
<dbReference type="SMART" id="SM00014">
    <property type="entry name" value="acidPPc"/>
    <property type="match status" value="1"/>
</dbReference>
<feature type="domain" description="Phosphatidic acid phosphatase type 2/haloperoxidase" evidence="2">
    <location>
        <begin position="111"/>
        <end position="213"/>
    </location>
</feature>
<keyword evidence="1" id="KW-0732">Signal</keyword>
<dbReference type="InterPro" id="IPR011250">
    <property type="entry name" value="OMP/PagP_B-barrel"/>
</dbReference>
<protein>
    <submittedName>
        <fullName evidence="3">Outer membrane protein beta-barrel domain-containing protein</fullName>
    </submittedName>
</protein>
<dbReference type="InterPro" id="IPR036938">
    <property type="entry name" value="PAP2/HPO_sf"/>
</dbReference>
<feature type="signal peptide" evidence="1">
    <location>
        <begin position="1"/>
        <end position="23"/>
    </location>
</feature>
<feature type="chain" id="PRO_5012009272" evidence="1">
    <location>
        <begin position="24"/>
        <end position="459"/>
    </location>
</feature>
<evidence type="ECO:0000256" key="1">
    <source>
        <dbReference type="SAM" id="SignalP"/>
    </source>
</evidence>
<dbReference type="PANTHER" id="PTHR14969:SF13">
    <property type="entry name" value="AT30094P"/>
    <property type="match status" value="1"/>
</dbReference>
<dbReference type="AlphaFoldDB" id="A0A1W2DUK6"/>
<evidence type="ECO:0000313" key="4">
    <source>
        <dbReference type="Proteomes" id="UP000192756"/>
    </source>
</evidence>
<dbReference type="Gene3D" id="1.20.144.10">
    <property type="entry name" value="Phosphatidic acid phosphatase type 2/haloperoxidase"/>
    <property type="match status" value="1"/>
</dbReference>
<dbReference type="OrthoDB" id="9773582at2"/>
<dbReference type="PANTHER" id="PTHR14969">
    <property type="entry name" value="SPHINGOSINE-1-PHOSPHATE PHOSPHOHYDROLASE"/>
    <property type="match status" value="1"/>
</dbReference>
<dbReference type="SUPFAM" id="SSF48317">
    <property type="entry name" value="Acid phosphatase/Vanadium-dependent haloperoxidase"/>
    <property type="match status" value="1"/>
</dbReference>
<dbReference type="STRING" id="151894.SAMN04488524_4095"/>
<dbReference type="Proteomes" id="UP000192756">
    <property type="component" value="Unassembled WGS sequence"/>
</dbReference>
<evidence type="ECO:0000313" key="3">
    <source>
        <dbReference type="EMBL" id="SMD01215.1"/>
    </source>
</evidence>
<dbReference type="SUPFAM" id="SSF56925">
    <property type="entry name" value="OMPA-like"/>
    <property type="match status" value="1"/>
</dbReference>
<accession>A0A1W2DUK6</accession>
<dbReference type="RefSeq" id="WP_084240876.1">
    <property type="nucleotide sequence ID" value="NZ_FWXT01000004.1"/>
</dbReference>
<dbReference type="EMBL" id="FWXT01000004">
    <property type="protein sequence ID" value="SMD01215.1"/>
    <property type="molecule type" value="Genomic_DNA"/>
</dbReference>
<sequence length="459" mass="51033">MHLNYRTCSALLLALSLTITAHAQHADTTLQKPISRFLKCDAVQKTAVPAILLGATVLTWPHKEEIRELRNRYIPTFRYRYDDYLQYAPVATVLLLNAAHVKGRHSPKRAVVSYAFSMGIMGVVVNSIKRTAGVQRPDATSRNSFPSGHTAMAFTNATFLHKEYGEYRHPLYSVMGYTSATATALGRGLNNRHWISDVLAGAAIGIASTELGYYITDQIFKDRGMNAPLRNNPVPINNKPSFLEMHLGYAISTSNDLSLANSEDLYVKRGFNLGIEGAWFINRNFGVGGEFAFSSFPVSSEKVVLDDDLKAISEDLYTQPIGIRYFNVGPYFSYPLPNNWFITAKLNTGVSYGSSGNVILKLNPAAEKEYGRPELPIMKYKPKRAPSWTAGIGIQKRIARNVAIKAYTTYLNSRHGFEILGLNETNEDGELNYEPIPGGLSRLKFNHLSFGLGLTAFIW</sequence>
<keyword evidence="4" id="KW-1185">Reference proteome</keyword>
<organism evidence="3 4">
    <name type="scientific">Pedobacter africanus</name>
    <dbReference type="NCBI Taxonomy" id="151894"/>
    <lineage>
        <taxon>Bacteria</taxon>
        <taxon>Pseudomonadati</taxon>
        <taxon>Bacteroidota</taxon>
        <taxon>Sphingobacteriia</taxon>
        <taxon>Sphingobacteriales</taxon>
        <taxon>Sphingobacteriaceae</taxon>
        <taxon>Pedobacter</taxon>
    </lineage>
</organism>
<name>A0A1W2DUK6_9SPHI</name>
<reference evidence="4" key="1">
    <citation type="submission" date="2017-04" db="EMBL/GenBank/DDBJ databases">
        <authorList>
            <person name="Varghese N."/>
            <person name="Submissions S."/>
        </authorList>
    </citation>
    <scope>NUCLEOTIDE SEQUENCE [LARGE SCALE GENOMIC DNA]</scope>
    <source>
        <strain evidence="4">DSM 12126</strain>
    </source>
</reference>
<dbReference type="Pfam" id="PF01569">
    <property type="entry name" value="PAP2"/>
    <property type="match status" value="1"/>
</dbReference>
<evidence type="ECO:0000259" key="2">
    <source>
        <dbReference type="SMART" id="SM00014"/>
    </source>
</evidence>
<dbReference type="InterPro" id="IPR000326">
    <property type="entry name" value="PAP2/HPO"/>
</dbReference>